<accession>A0ABD2XT77</accession>
<protein>
    <submittedName>
        <fullName evidence="1">Uncharacterized protein</fullName>
    </submittedName>
</protein>
<evidence type="ECO:0000313" key="2">
    <source>
        <dbReference type="Proteomes" id="UP001630127"/>
    </source>
</evidence>
<proteinExistence type="predicted"/>
<organism evidence="1 2">
    <name type="scientific">Cinchona calisaya</name>
    <dbReference type="NCBI Taxonomy" id="153742"/>
    <lineage>
        <taxon>Eukaryota</taxon>
        <taxon>Viridiplantae</taxon>
        <taxon>Streptophyta</taxon>
        <taxon>Embryophyta</taxon>
        <taxon>Tracheophyta</taxon>
        <taxon>Spermatophyta</taxon>
        <taxon>Magnoliopsida</taxon>
        <taxon>eudicotyledons</taxon>
        <taxon>Gunneridae</taxon>
        <taxon>Pentapetalae</taxon>
        <taxon>asterids</taxon>
        <taxon>lamiids</taxon>
        <taxon>Gentianales</taxon>
        <taxon>Rubiaceae</taxon>
        <taxon>Cinchonoideae</taxon>
        <taxon>Cinchoneae</taxon>
        <taxon>Cinchona</taxon>
    </lineage>
</organism>
<gene>
    <name evidence="1" type="ORF">ACH5RR_041211</name>
</gene>
<dbReference type="EMBL" id="JBJUIK010000017">
    <property type="protein sequence ID" value="KAL3498479.1"/>
    <property type="molecule type" value="Genomic_DNA"/>
</dbReference>
<evidence type="ECO:0000313" key="1">
    <source>
        <dbReference type="EMBL" id="KAL3498479.1"/>
    </source>
</evidence>
<sequence length="260" mass="28543">MYGKIEMFLLDGFGQSQVGSTTAGSLRGIVDINATFNDIHIESAEQGNDSEGKEFHDSDYEFHDDDDNVIYEKYGNVDVDENGNIAVNYEIGLERDREGDNVAQYHGKRLTFVMENPRSLDINLDLHIYEGKNIPINEESNSMDSEELLLSSSSDKEVNKTLKPKFKKFRNANMEDLNFCLGIVSTSATMAQDSADSEPAIVQGFAGTTQANSGSAIAAGSMAAALALILNPTLKKKVKCYFFHEIGHNKTTCCSPQAIS</sequence>
<keyword evidence="2" id="KW-1185">Reference proteome</keyword>
<reference evidence="1 2" key="1">
    <citation type="submission" date="2024-11" db="EMBL/GenBank/DDBJ databases">
        <title>A near-complete genome assembly of Cinchona calisaya.</title>
        <authorList>
            <person name="Lian D.C."/>
            <person name="Zhao X.W."/>
            <person name="Wei L."/>
        </authorList>
    </citation>
    <scope>NUCLEOTIDE SEQUENCE [LARGE SCALE GENOMIC DNA]</scope>
    <source>
        <tissue evidence="1">Nenye</tissue>
    </source>
</reference>
<name>A0ABD2XT77_9GENT</name>
<comment type="caution">
    <text evidence="1">The sequence shown here is derived from an EMBL/GenBank/DDBJ whole genome shotgun (WGS) entry which is preliminary data.</text>
</comment>
<dbReference type="AlphaFoldDB" id="A0ABD2XT77"/>
<dbReference type="Proteomes" id="UP001630127">
    <property type="component" value="Unassembled WGS sequence"/>
</dbReference>